<evidence type="ECO:0000256" key="9">
    <source>
        <dbReference type="PIRSR" id="PIRSR039133-1"/>
    </source>
</evidence>
<dbReference type="GO" id="GO:0005524">
    <property type="term" value="F:ATP binding"/>
    <property type="evidence" value="ECO:0007669"/>
    <property type="project" value="UniProtKB-UniRule"/>
</dbReference>
<evidence type="ECO:0000313" key="16">
    <source>
        <dbReference type="EMBL" id="SCV02900.1"/>
    </source>
</evidence>
<proteinExistence type="inferred from homology"/>
<evidence type="ECO:0000259" key="14">
    <source>
        <dbReference type="Pfam" id="PF00899"/>
    </source>
</evidence>
<dbReference type="Gene3D" id="1.10.10.520">
    <property type="entry name" value="Ubiquitin activating enzymes (Uba3). Chain: B, domain 2"/>
    <property type="match status" value="1"/>
</dbReference>
<accession>A0A1G4KEL2</accession>
<dbReference type="AlphaFoldDB" id="A0A1G4KEL2"/>
<keyword evidence="17" id="KW-1185">Reference proteome</keyword>
<feature type="binding site" evidence="10">
    <location>
        <begin position="62"/>
        <end position="65"/>
    </location>
    <ligand>
        <name>ATP</name>
        <dbReference type="ChEBI" id="CHEBI:30616"/>
    </ligand>
</feature>
<feature type="binding site" evidence="11">
    <location>
        <position position="430"/>
    </location>
    <ligand>
        <name>Zn(2+)</name>
        <dbReference type="ChEBI" id="CHEBI:29105"/>
    </ligand>
</feature>
<evidence type="ECO:0000256" key="12">
    <source>
        <dbReference type="PROSITE-ProRule" id="PRU10132"/>
    </source>
</evidence>
<dbReference type="InterPro" id="IPR030661">
    <property type="entry name" value="Uba2"/>
</dbReference>
<dbReference type="Proteomes" id="UP000191024">
    <property type="component" value="Chromosome H"/>
</dbReference>
<keyword evidence="6 8" id="KW-0862">Zinc</keyword>
<dbReference type="GO" id="GO:0031510">
    <property type="term" value="C:SUMO activating enzyme complex"/>
    <property type="evidence" value="ECO:0007669"/>
    <property type="project" value="UniProtKB-UniRule"/>
</dbReference>
<evidence type="ECO:0000256" key="13">
    <source>
        <dbReference type="SAM" id="MobiDB-lite"/>
    </source>
</evidence>
<dbReference type="Pfam" id="PF10585">
    <property type="entry name" value="UBA_E1_SCCH"/>
    <property type="match status" value="1"/>
</dbReference>
<gene>
    <name evidence="16" type="ORF">LAMI_0H03884G</name>
</gene>
<evidence type="ECO:0000256" key="6">
    <source>
        <dbReference type="ARBA" id="ARBA00022833"/>
    </source>
</evidence>
<evidence type="ECO:0000259" key="15">
    <source>
        <dbReference type="Pfam" id="PF10585"/>
    </source>
</evidence>
<evidence type="ECO:0000256" key="3">
    <source>
        <dbReference type="ARBA" id="ARBA00022723"/>
    </source>
</evidence>
<dbReference type="PANTHER" id="PTHR10953:SF5">
    <property type="entry name" value="SUMO-ACTIVATING ENZYME SUBUNIT 2"/>
    <property type="match status" value="1"/>
</dbReference>
<organism evidence="16 17">
    <name type="scientific">Lachancea mirantina</name>
    <dbReference type="NCBI Taxonomy" id="1230905"/>
    <lineage>
        <taxon>Eukaryota</taxon>
        <taxon>Fungi</taxon>
        <taxon>Dikarya</taxon>
        <taxon>Ascomycota</taxon>
        <taxon>Saccharomycotina</taxon>
        <taxon>Saccharomycetes</taxon>
        <taxon>Saccharomycetales</taxon>
        <taxon>Saccharomycetaceae</taxon>
        <taxon>Lachancea</taxon>
    </lineage>
</organism>
<protein>
    <recommendedName>
        <fullName evidence="8">Ubiquitin-activating enzyme E1-like</fullName>
    </recommendedName>
</protein>
<feature type="region of interest" description="Disordered" evidence="13">
    <location>
        <begin position="554"/>
        <end position="609"/>
    </location>
</feature>
<feature type="binding site" evidence="11">
    <location>
        <position position="433"/>
    </location>
    <ligand>
        <name>Zn(2+)</name>
        <dbReference type="ChEBI" id="CHEBI:29105"/>
    </ligand>
</feature>
<dbReference type="SUPFAM" id="SSF69572">
    <property type="entry name" value="Activating enzymes of the ubiquitin-like proteins"/>
    <property type="match status" value="1"/>
</dbReference>
<dbReference type="GO" id="GO:0005737">
    <property type="term" value="C:cytoplasm"/>
    <property type="evidence" value="ECO:0007669"/>
    <property type="project" value="TreeGrafter"/>
</dbReference>
<dbReference type="Gene3D" id="3.50.50.80">
    <property type="entry name" value="Ubiquitin-activating enzyme E1, inactive adenylation domain, subdomain 1"/>
    <property type="match status" value="1"/>
</dbReference>
<dbReference type="Gene3D" id="3.10.290.20">
    <property type="entry name" value="Ubiquitin-like 2 activating enzyme e1b. Chain: B, domain 3"/>
    <property type="match status" value="1"/>
</dbReference>
<feature type="binding site" evidence="10">
    <location>
        <position position="78"/>
    </location>
    <ligand>
        <name>ATP</name>
        <dbReference type="ChEBI" id="CHEBI:30616"/>
    </ligand>
</feature>
<dbReference type="InterPro" id="IPR045886">
    <property type="entry name" value="ThiF/MoeB/HesA"/>
</dbReference>
<evidence type="ECO:0000256" key="2">
    <source>
        <dbReference type="ARBA" id="ARBA00005673"/>
    </source>
</evidence>
<evidence type="ECO:0000256" key="10">
    <source>
        <dbReference type="PIRSR" id="PIRSR039133-2"/>
    </source>
</evidence>
<feature type="domain" description="Ubiquitin-activating enzyme SCCH" evidence="15">
    <location>
        <begin position="301"/>
        <end position="353"/>
    </location>
</feature>
<dbReference type="Pfam" id="PF00899">
    <property type="entry name" value="ThiF"/>
    <property type="match status" value="1"/>
</dbReference>
<reference evidence="17" key="1">
    <citation type="submission" date="2016-03" db="EMBL/GenBank/DDBJ databases">
        <authorList>
            <person name="Devillers H."/>
        </authorList>
    </citation>
    <scope>NUCLEOTIDE SEQUENCE [LARGE SCALE GENOMIC DNA]</scope>
</reference>
<dbReference type="OrthoDB" id="10255449at2759"/>
<evidence type="ECO:0000256" key="8">
    <source>
        <dbReference type="PIRNR" id="PIRNR039133"/>
    </source>
</evidence>
<feature type="binding site" evidence="10">
    <location>
        <begin position="30"/>
        <end position="35"/>
    </location>
    <ligand>
        <name>ATP</name>
        <dbReference type="ChEBI" id="CHEBI:30616"/>
    </ligand>
</feature>
<evidence type="ECO:0000256" key="7">
    <source>
        <dbReference type="ARBA" id="ARBA00022840"/>
    </source>
</evidence>
<feature type="binding site" evidence="11">
    <location>
        <position position="167"/>
    </location>
    <ligand>
        <name>Zn(2+)</name>
        <dbReference type="ChEBI" id="CHEBI:29105"/>
    </ligand>
</feature>
<feature type="binding site" evidence="10">
    <location>
        <position position="54"/>
    </location>
    <ligand>
        <name>ATP</name>
        <dbReference type="ChEBI" id="CHEBI:30616"/>
    </ligand>
</feature>
<dbReference type="InterPro" id="IPR033127">
    <property type="entry name" value="UBQ-activ_enz_E1_Cys_AS"/>
</dbReference>
<keyword evidence="7 8" id="KW-0067">ATP-binding</keyword>
<evidence type="ECO:0000256" key="5">
    <source>
        <dbReference type="ARBA" id="ARBA00022786"/>
    </source>
</evidence>
<dbReference type="InterPro" id="IPR000594">
    <property type="entry name" value="ThiF_NAD_FAD-bd"/>
</dbReference>
<sequence>MIQFEKTASIEVLGAENYAKLRHTKVLLVGAGGIGCELLKNLVLMGFGEVHVVDLDTIDLSNLNRQFLFRQRDIRQPKATTAVKAVQHISNSTLIAYQCNIQDTEKFPLSWFSQFALFFNALDNLEARRYVNQIAQLLHKPLIESGTAGFDGYIQPIIPGETECFDCTTKETPKTFPVCTIRSTPSQPVHCIVWAKNFLFPQLFSTSTTASANEDLGTDDPLEIERIRQETNELRELQEYIKSGDESRIPTIIEKLYTHDIEKLLAIENLWRTRQKPVPLGRFDLTDAVNPDFNAVWSLQEQLDCLANATKKLMKRQATEDQIDFDKDDVDSLEFVAAAANIRAHVFHLPIKSIFDIKQIAGNIIPAIATTNAIIAGLSSLASLRVLNLMKGFPVKSPKELNMAFTARASNIPTHRYLSNPVLASPNSRCPVCSVPRGVIKISGKALSSTKLQDLIEAIRQKYHYPGEVSVVDKSTQRLLADIDFDDLLEKSLLDLKIRSGVLLMIADERDDVVEIRAGSEFYIQEDSKNCASHPFLLPEMKVKMVKSEVEPPQESLENGLDETTTNVAQSSDVLIIDEDESGSKRKLEESELPPNKKAKHTEELVLLD</sequence>
<dbReference type="PIRSF" id="PIRSF039133">
    <property type="entry name" value="SUMO_E1B"/>
    <property type="match status" value="1"/>
</dbReference>
<dbReference type="InterPro" id="IPR042449">
    <property type="entry name" value="Ub-E1_IAD_1"/>
</dbReference>
<evidence type="ECO:0000256" key="1">
    <source>
        <dbReference type="ARBA" id="ARBA00004718"/>
    </source>
</evidence>
<keyword evidence="3 8" id="KW-0479">Metal-binding</keyword>
<dbReference type="InterPro" id="IPR035985">
    <property type="entry name" value="Ubiquitin-activating_enz"/>
</dbReference>
<dbReference type="FunFam" id="3.50.50.80:FF:000002">
    <property type="entry name" value="SUMO-activating enzyme subunit 2"/>
    <property type="match status" value="1"/>
</dbReference>
<dbReference type="InterPro" id="IPR023318">
    <property type="entry name" value="Ub_act_enz_dom_a_sf"/>
</dbReference>
<keyword evidence="5 8" id="KW-0833">Ubl conjugation pathway</keyword>
<name>A0A1G4KEL2_9SACH</name>
<evidence type="ECO:0000256" key="4">
    <source>
        <dbReference type="ARBA" id="ARBA00022741"/>
    </source>
</evidence>
<feature type="compositionally biased region" description="Polar residues" evidence="13">
    <location>
        <begin position="562"/>
        <end position="573"/>
    </location>
</feature>
<comment type="subunit">
    <text evidence="8">Heterodimer.</text>
</comment>
<dbReference type="STRING" id="1230905.A0A1G4KEL2"/>
<keyword evidence="4 8" id="KW-0547">Nucleotide-binding</keyword>
<feature type="active site" description="Glycyl thioester intermediate" evidence="9 12">
    <location>
        <position position="179"/>
    </location>
</feature>
<feature type="domain" description="THIF-type NAD/FAD binding fold" evidence="14">
    <location>
        <begin position="10"/>
        <end position="430"/>
    </location>
</feature>
<dbReference type="GO" id="GO:0016925">
    <property type="term" value="P:protein sumoylation"/>
    <property type="evidence" value="ECO:0007669"/>
    <property type="project" value="UniProtKB-UniRule"/>
</dbReference>
<dbReference type="GO" id="GO:0019948">
    <property type="term" value="F:SUMO activating enzyme activity"/>
    <property type="evidence" value="ECO:0007669"/>
    <property type="project" value="UniProtKB-UniRule"/>
</dbReference>
<dbReference type="InterPro" id="IPR019572">
    <property type="entry name" value="UBA_E1_SCCH"/>
</dbReference>
<evidence type="ECO:0000313" key="17">
    <source>
        <dbReference type="Proteomes" id="UP000191024"/>
    </source>
</evidence>
<dbReference type="PANTHER" id="PTHR10953">
    <property type="entry name" value="UBIQUITIN-ACTIVATING ENZYME E1"/>
    <property type="match status" value="1"/>
</dbReference>
<comment type="similarity">
    <text evidence="2 8">Belongs to the ubiquitin-activating E1 family.</text>
</comment>
<dbReference type="UniPathway" id="UPA00886"/>
<evidence type="ECO:0000256" key="11">
    <source>
        <dbReference type="PIRSR" id="PIRSR039133-3"/>
    </source>
</evidence>
<feature type="binding site" evidence="10">
    <location>
        <begin position="123"/>
        <end position="128"/>
    </location>
    <ligand>
        <name>ATP</name>
        <dbReference type="ChEBI" id="CHEBI:30616"/>
    </ligand>
</feature>
<comment type="pathway">
    <text evidence="1 8">Protein modification; protein sumoylation.</text>
</comment>
<dbReference type="PROSITE" id="PS00865">
    <property type="entry name" value="UBIQUITIN_ACTIVAT_2"/>
    <property type="match status" value="1"/>
</dbReference>
<dbReference type="GO" id="GO:0046872">
    <property type="term" value="F:metal ion binding"/>
    <property type="evidence" value="ECO:0007669"/>
    <property type="project" value="UniProtKB-KW"/>
</dbReference>
<dbReference type="EMBL" id="LT598468">
    <property type="protein sequence ID" value="SCV02900.1"/>
    <property type="molecule type" value="Genomic_DNA"/>
</dbReference>
<feature type="binding site" evidence="11">
    <location>
        <position position="164"/>
    </location>
    <ligand>
        <name>Zn(2+)</name>
        <dbReference type="ChEBI" id="CHEBI:29105"/>
    </ligand>
</feature>